<dbReference type="OrthoDB" id="956558at2"/>
<gene>
    <name evidence="1" type="ORF">GJJ30_11420</name>
</gene>
<dbReference type="EMBL" id="WJXZ01000006">
    <property type="protein sequence ID" value="MRS61898.1"/>
    <property type="molecule type" value="Genomic_DNA"/>
</dbReference>
<keyword evidence="2" id="KW-1185">Reference proteome</keyword>
<organism evidence="1 2">
    <name type="scientific">Larkinella terrae</name>
    <dbReference type="NCBI Taxonomy" id="2025311"/>
    <lineage>
        <taxon>Bacteria</taxon>
        <taxon>Pseudomonadati</taxon>
        <taxon>Bacteroidota</taxon>
        <taxon>Cytophagia</taxon>
        <taxon>Cytophagales</taxon>
        <taxon>Spirosomataceae</taxon>
        <taxon>Larkinella</taxon>
    </lineage>
</organism>
<sequence length="94" mass="10927">MSRGWFKKTGRNIDVQVEEINAIAPAQVSIDAILEFVRTYKPNSYKSPALLIREQLEDRFKELTGFRIKDYYVDHLLRSAYFSRPATEAEAVPF</sequence>
<dbReference type="Proteomes" id="UP000441754">
    <property type="component" value="Unassembled WGS sequence"/>
</dbReference>
<evidence type="ECO:0000313" key="2">
    <source>
        <dbReference type="Proteomes" id="UP000441754"/>
    </source>
</evidence>
<name>A0A7K0EKA9_9BACT</name>
<comment type="caution">
    <text evidence="1">The sequence shown here is derived from an EMBL/GenBank/DDBJ whole genome shotgun (WGS) entry which is preliminary data.</text>
</comment>
<reference evidence="1 2" key="1">
    <citation type="journal article" date="2018" name="Antonie Van Leeuwenhoek">
        <title>Larkinella terrae sp. nov., isolated from soil on Jeju Island, South Korea.</title>
        <authorList>
            <person name="Ten L.N."/>
            <person name="Jeon J."/>
            <person name="Park S.J."/>
            <person name="Park S."/>
            <person name="Lee S.Y."/>
            <person name="Kim M.K."/>
            <person name="Jung H.Y."/>
        </authorList>
    </citation>
    <scope>NUCLEOTIDE SEQUENCE [LARGE SCALE GENOMIC DNA]</scope>
    <source>
        <strain evidence="1 2">KCTC 52001</strain>
    </source>
</reference>
<dbReference type="AlphaFoldDB" id="A0A7K0EKA9"/>
<dbReference type="RefSeq" id="WP_154175287.1">
    <property type="nucleotide sequence ID" value="NZ_WJXZ01000006.1"/>
</dbReference>
<proteinExistence type="predicted"/>
<evidence type="ECO:0000313" key="1">
    <source>
        <dbReference type="EMBL" id="MRS61898.1"/>
    </source>
</evidence>
<accession>A0A7K0EKA9</accession>
<protein>
    <submittedName>
        <fullName evidence="1">Uncharacterized protein</fullName>
    </submittedName>
</protein>